<name>A0A8C6QWE8_NANGA</name>
<dbReference type="GO" id="GO:0035336">
    <property type="term" value="P:long-chain fatty-acyl-CoA metabolic process"/>
    <property type="evidence" value="ECO:0007669"/>
    <property type="project" value="TreeGrafter"/>
</dbReference>
<evidence type="ECO:0000256" key="23">
    <source>
        <dbReference type="ARBA" id="ARBA00052665"/>
    </source>
</evidence>
<dbReference type="Pfam" id="PF07993">
    <property type="entry name" value="NAD_binding_4"/>
    <property type="match status" value="1"/>
</dbReference>
<dbReference type="InterPro" id="IPR036291">
    <property type="entry name" value="NAD(P)-bd_dom_sf"/>
</dbReference>
<dbReference type="Ensembl" id="ENSNGAT00000015183.1">
    <property type="protein sequence ID" value="ENSNGAP00000009667.1"/>
    <property type="gene ID" value="ENSNGAG00000012282.1"/>
</dbReference>
<evidence type="ECO:0000259" key="28">
    <source>
        <dbReference type="Pfam" id="PF07993"/>
    </source>
</evidence>
<comment type="catalytic activity">
    <reaction evidence="14">
        <text>18-methylnonadecanoyl-CoA + 2 NADPH + 2 H(+) = 18-methylnonadecan-1-ol + 2 NADP(+) + CoA</text>
        <dbReference type="Rhea" id="RHEA:81767"/>
        <dbReference type="ChEBI" id="CHEBI:15378"/>
        <dbReference type="ChEBI" id="CHEBI:57287"/>
        <dbReference type="ChEBI" id="CHEBI:57783"/>
        <dbReference type="ChEBI" id="CHEBI:58349"/>
        <dbReference type="ChEBI" id="CHEBI:84914"/>
        <dbReference type="ChEBI" id="CHEBI:231999"/>
    </reaction>
    <physiologicalReaction direction="left-to-right" evidence="14">
        <dbReference type="Rhea" id="RHEA:81768"/>
    </physiologicalReaction>
</comment>
<keyword evidence="9 26" id="KW-0472">Membrane</keyword>
<comment type="subcellular location">
    <subcellularLocation>
        <location evidence="1">Peroxisome membrane</location>
        <topology evidence="1">Single-pass membrane protein</topology>
    </subcellularLocation>
</comment>
<organism evidence="29 30">
    <name type="scientific">Nannospalax galili</name>
    <name type="common">Northern Israeli blind subterranean mole rat</name>
    <name type="synonym">Spalax galili</name>
    <dbReference type="NCBI Taxonomy" id="1026970"/>
    <lineage>
        <taxon>Eukaryota</taxon>
        <taxon>Metazoa</taxon>
        <taxon>Chordata</taxon>
        <taxon>Craniata</taxon>
        <taxon>Vertebrata</taxon>
        <taxon>Euteleostomi</taxon>
        <taxon>Mammalia</taxon>
        <taxon>Eutheria</taxon>
        <taxon>Euarchontoglires</taxon>
        <taxon>Glires</taxon>
        <taxon>Rodentia</taxon>
        <taxon>Myomorpha</taxon>
        <taxon>Muroidea</taxon>
        <taxon>Spalacidae</taxon>
        <taxon>Spalacinae</taxon>
        <taxon>Nannospalax</taxon>
    </lineage>
</organism>
<evidence type="ECO:0000256" key="24">
    <source>
        <dbReference type="ARBA" id="ARBA00052883"/>
    </source>
</evidence>
<dbReference type="FunFam" id="3.40.50.720:FF:000278">
    <property type="entry name" value="Fatty acyl-CoA reductase"/>
    <property type="match status" value="1"/>
</dbReference>
<dbReference type="GO" id="GO:0080019">
    <property type="term" value="F:alcohol-forming very long-chain fatty acyl-CoA reductase activity"/>
    <property type="evidence" value="ECO:0007669"/>
    <property type="project" value="InterPro"/>
</dbReference>
<protein>
    <recommendedName>
        <fullName evidence="26">Fatty acyl-CoA reductase</fullName>
        <ecNumber evidence="26">1.2.1.84</ecNumber>
    </recommendedName>
</protein>
<dbReference type="GO" id="GO:0102965">
    <property type="term" value="F:alcohol-forming long-chain fatty acyl-CoA reductase activity"/>
    <property type="evidence" value="ECO:0007669"/>
    <property type="project" value="UniProtKB-EC"/>
</dbReference>
<evidence type="ECO:0000256" key="18">
    <source>
        <dbReference type="ARBA" id="ARBA00050790"/>
    </source>
</evidence>
<reference evidence="29" key="1">
    <citation type="submission" date="2025-08" db="UniProtKB">
        <authorList>
            <consortium name="Ensembl"/>
        </authorList>
    </citation>
    <scope>IDENTIFICATION</scope>
</reference>
<evidence type="ECO:0000256" key="9">
    <source>
        <dbReference type="ARBA" id="ARBA00023136"/>
    </source>
</evidence>
<dbReference type="PANTHER" id="PTHR11011">
    <property type="entry name" value="MALE STERILITY PROTEIN 2-RELATED"/>
    <property type="match status" value="1"/>
</dbReference>
<comment type="catalytic activity">
    <reaction evidence="21">
        <text>22-methyltricosanoyl-CoA + 2 NADPH + 2 H(+) = 22-methyltricosan-1-ol + 2 NADP(+) + CoA</text>
        <dbReference type="Rhea" id="RHEA:81775"/>
        <dbReference type="ChEBI" id="CHEBI:15378"/>
        <dbReference type="ChEBI" id="CHEBI:57287"/>
        <dbReference type="ChEBI" id="CHEBI:57783"/>
        <dbReference type="ChEBI" id="CHEBI:58349"/>
        <dbReference type="ChEBI" id="CHEBI:84916"/>
        <dbReference type="ChEBI" id="CHEBI:232001"/>
    </reaction>
    <physiologicalReaction direction="left-to-right" evidence="21">
        <dbReference type="Rhea" id="RHEA:81776"/>
    </physiologicalReaction>
</comment>
<keyword evidence="7 26" id="KW-0560">Oxidoreductase</keyword>
<dbReference type="Gene3D" id="3.40.50.720">
    <property type="entry name" value="NAD(P)-binding Rossmann-like Domain"/>
    <property type="match status" value="1"/>
</dbReference>
<evidence type="ECO:0000256" key="5">
    <source>
        <dbReference type="ARBA" id="ARBA00022857"/>
    </source>
</evidence>
<keyword evidence="30" id="KW-1185">Reference proteome</keyword>
<comment type="catalytic activity">
    <reaction evidence="19">
        <text>octacosanoyl-CoA + 2 NADPH + 2 H(+) = octacosan-1-ol + 2 NADP(+) + CoA</text>
        <dbReference type="Rhea" id="RHEA:81743"/>
        <dbReference type="ChEBI" id="CHEBI:15378"/>
        <dbReference type="ChEBI" id="CHEBI:28243"/>
        <dbReference type="ChEBI" id="CHEBI:57287"/>
        <dbReference type="ChEBI" id="CHEBI:57783"/>
        <dbReference type="ChEBI" id="CHEBI:58349"/>
        <dbReference type="ChEBI" id="CHEBI:74141"/>
    </reaction>
    <physiologicalReaction direction="left-to-right" evidence="19">
        <dbReference type="Rhea" id="RHEA:81744"/>
    </physiologicalReaction>
</comment>
<comment type="similarity">
    <text evidence="2 26">Belongs to the fatty acyl-CoA reductase family.</text>
</comment>
<dbReference type="CDD" id="cd05236">
    <property type="entry name" value="FAR-N_SDR_e"/>
    <property type="match status" value="1"/>
</dbReference>
<sequence length="514" mass="58969">MSMVAAFYSNKSILITGATGFLGKVLMEKLFRTSPQLKVIYILIRPKAGQTLQERVFQILNSKLFEKVKEICPNVHEKIRPISADLNQSDLAISKEDMQELLSGTNIVFHCAATVRFDAHLREAVQLNVIATQKLLLMASQMSKLEAFIHISTAFSNCNLKRIDEVIYPCPVEPRKIIDSMEWLDDAIIDEITPKLIGDRPNTYTYTKALGEMVIHQESGNLNVAIIRPSIVGASWQEPFPGWIDNINGPSGLIIASGKGFLRSLRATPMAIADVIPVDTVVNLTIAVGWYTAVHRPKSTLIYHSTSGNLNPCLWHDMGLKVLAAFEKIPFERAFRRPYVDFTTNNFTTQYWNAVSHWAPAIIYDFYLRLTGRKPRMLKLMNRLLRTISMLEYFINHSWEWSTNNTEMLLSELSPEDQRVSMEVRQPSHANHWLEYIENYVLGIKKYLLKEDLAGIPKAKEHLRRLRNIHYLFNTALFLIVWRLLIARSQTARNVWFLIMTCPLRQEPKSPARR</sequence>
<keyword evidence="3 26" id="KW-0444">Lipid biosynthesis</keyword>
<evidence type="ECO:0000256" key="16">
    <source>
        <dbReference type="ARBA" id="ARBA00050452"/>
    </source>
</evidence>
<dbReference type="InterPro" id="IPR013120">
    <property type="entry name" value="FAR_NAD-bd"/>
</dbReference>
<comment type="catalytic activity">
    <reaction evidence="18">
        <text>docosanoyl-CoA + 2 NADPH + 2 H(+) = docosan-1-ol + 2 NADP(+) + CoA</text>
        <dbReference type="Rhea" id="RHEA:81731"/>
        <dbReference type="ChEBI" id="CHEBI:15378"/>
        <dbReference type="ChEBI" id="CHEBI:31000"/>
        <dbReference type="ChEBI" id="CHEBI:57287"/>
        <dbReference type="ChEBI" id="CHEBI:57783"/>
        <dbReference type="ChEBI" id="CHEBI:58349"/>
        <dbReference type="ChEBI" id="CHEBI:65059"/>
    </reaction>
    <physiologicalReaction direction="left-to-right" evidence="18">
        <dbReference type="Rhea" id="RHEA:81732"/>
    </physiologicalReaction>
</comment>
<comment type="catalytic activity">
    <reaction evidence="25">
        <text>20-methylheneicosanoyl-CoA + 2 NADPH + 2 H(+) = 20-methylheneicosan-1-ol + 2 NADP(+) + CoA</text>
        <dbReference type="Rhea" id="RHEA:81771"/>
        <dbReference type="ChEBI" id="CHEBI:15378"/>
        <dbReference type="ChEBI" id="CHEBI:57287"/>
        <dbReference type="ChEBI" id="CHEBI:57783"/>
        <dbReference type="ChEBI" id="CHEBI:58349"/>
        <dbReference type="ChEBI" id="CHEBI:84915"/>
        <dbReference type="ChEBI" id="CHEBI:232000"/>
    </reaction>
    <physiologicalReaction direction="left-to-right" evidence="25">
        <dbReference type="Rhea" id="RHEA:81772"/>
    </physiologicalReaction>
</comment>
<keyword evidence="5 26" id="KW-0521">NADP</keyword>
<dbReference type="Proteomes" id="UP000694381">
    <property type="component" value="Unassembled WGS sequence"/>
</dbReference>
<dbReference type="GeneTree" id="ENSGT00390000006367"/>
<evidence type="ECO:0000256" key="17">
    <source>
        <dbReference type="ARBA" id="ARBA00050515"/>
    </source>
</evidence>
<comment type="catalytic activity">
    <reaction evidence="24">
        <text>tetracosanoyl-CoA + 2 NADPH + 2 H(+) = tetracosan-1-ol + 2 NADP(+) + CoA</text>
        <dbReference type="Rhea" id="RHEA:81735"/>
        <dbReference type="ChEBI" id="CHEBI:15378"/>
        <dbReference type="ChEBI" id="CHEBI:57287"/>
        <dbReference type="ChEBI" id="CHEBI:57783"/>
        <dbReference type="ChEBI" id="CHEBI:58349"/>
        <dbReference type="ChEBI" id="CHEBI:65052"/>
        <dbReference type="ChEBI" id="CHEBI:77413"/>
    </reaction>
    <physiologicalReaction direction="left-to-right" evidence="24">
        <dbReference type="Rhea" id="RHEA:81736"/>
    </physiologicalReaction>
</comment>
<feature type="transmembrane region" description="Helical" evidence="26">
    <location>
        <begin position="469"/>
        <end position="486"/>
    </location>
</feature>
<feature type="domain" description="Thioester reductase (TE)" evidence="28">
    <location>
        <begin position="15"/>
        <end position="284"/>
    </location>
</feature>
<dbReference type="EC" id="1.2.1.84" evidence="26"/>
<reference evidence="29" key="2">
    <citation type="submission" date="2025-09" db="UniProtKB">
        <authorList>
            <consortium name="Ensembl"/>
        </authorList>
    </citation>
    <scope>IDENTIFICATION</scope>
</reference>
<comment type="catalytic activity">
    <reaction evidence="11">
        <text>octadecanoyl-CoA + 2 NADPH + 2 H(+) = octadecan-1-ol + 2 NADP(+) + CoA</text>
        <dbReference type="Rhea" id="RHEA:36319"/>
        <dbReference type="ChEBI" id="CHEBI:15378"/>
        <dbReference type="ChEBI" id="CHEBI:32154"/>
        <dbReference type="ChEBI" id="CHEBI:57287"/>
        <dbReference type="ChEBI" id="CHEBI:57394"/>
        <dbReference type="ChEBI" id="CHEBI:57783"/>
        <dbReference type="ChEBI" id="CHEBI:58349"/>
        <dbReference type="EC" id="1.2.1.84"/>
    </reaction>
    <physiologicalReaction direction="left-to-right" evidence="11">
        <dbReference type="Rhea" id="RHEA:36320"/>
    </physiologicalReaction>
</comment>
<evidence type="ECO:0000256" key="2">
    <source>
        <dbReference type="ARBA" id="ARBA00005928"/>
    </source>
</evidence>
<proteinExistence type="inferred from homology"/>
<evidence type="ECO:0000256" key="12">
    <source>
        <dbReference type="ARBA" id="ARBA00048521"/>
    </source>
</evidence>
<comment type="catalytic activity">
    <reaction evidence="17">
        <text>an ultra-long-chain fatty acyl-CoA + 2 NADPH + 2 H(+) = an ultra long-chain primary fatty alcohol + 2 NADP(+) + CoA</text>
        <dbReference type="Rhea" id="RHEA:81755"/>
        <dbReference type="ChEBI" id="CHEBI:15378"/>
        <dbReference type="ChEBI" id="CHEBI:57287"/>
        <dbReference type="ChEBI" id="CHEBI:57783"/>
        <dbReference type="ChEBI" id="CHEBI:58349"/>
        <dbReference type="ChEBI" id="CHEBI:143016"/>
        <dbReference type="ChEBI" id="CHEBI:143018"/>
    </reaction>
    <physiologicalReaction direction="left-to-right" evidence="17">
        <dbReference type="Rhea" id="RHEA:81756"/>
    </physiologicalReaction>
</comment>
<feature type="domain" description="Fatty acyl-CoA reductase C-terminal" evidence="27">
    <location>
        <begin position="357"/>
        <end position="451"/>
    </location>
</feature>
<evidence type="ECO:0000259" key="27">
    <source>
        <dbReference type="Pfam" id="PF03015"/>
    </source>
</evidence>
<dbReference type="InterPro" id="IPR033640">
    <property type="entry name" value="FAR_C"/>
</dbReference>
<evidence type="ECO:0000313" key="29">
    <source>
        <dbReference type="Ensembl" id="ENSNGAP00000009667.1"/>
    </source>
</evidence>
<comment type="catalytic activity">
    <reaction evidence="12">
        <text>hexadecanoyl-CoA + 2 NADPH + 2 H(+) = hexadecan-1-ol + 2 NADP(+) + CoA</text>
        <dbReference type="Rhea" id="RHEA:36315"/>
        <dbReference type="ChEBI" id="CHEBI:15378"/>
        <dbReference type="ChEBI" id="CHEBI:16125"/>
        <dbReference type="ChEBI" id="CHEBI:57287"/>
        <dbReference type="ChEBI" id="CHEBI:57379"/>
        <dbReference type="ChEBI" id="CHEBI:57783"/>
        <dbReference type="ChEBI" id="CHEBI:58349"/>
        <dbReference type="EC" id="1.2.1.84"/>
    </reaction>
    <physiologicalReaction direction="left-to-right" evidence="12">
        <dbReference type="Rhea" id="RHEA:36316"/>
    </physiologicalReaction>
</comment>
<comment type="catalytic activity">
    <reaction evidence="15">
        <text>eicosanoyl-CoA + 2 NADPH + 2 H(+) = eicosan-1-ol + 2 NADP(+) + CoA</text>
        <dbReference type="Rhea" id="RHEA:81727"/>
        <dbReference type="ChEBI" id="CHEBI:15378"/>
        <dbReference type="ChEBI" id="CHEBI:57287"/>
        <dbReference type="ChEBI" id="CHEBI:57380"/>
        <dbReference type="ChEBI" id="CHEBI:57783"/>
        <dbReference type="ChEBI" id="CHEBI:58349"/>
        <dbReference type="ChEBI" id="CHEBI:75627"/>
    </reaction>
    <physiologicalReaction direction="left-to-right" evidence="15">
        <dbReference type="Rhea" id="RHEA:81728"/>
    </physiologicalReaction>
</comment>
<dbReference type="SUPFAM" id="SSF51735">
    <property type="entry name" value="NAD(P)-binding Rossmann-fold domains"/>
    <property type="match status" value="1"/>
</dbReference>
<keyword evidence="10" id="KW-0576">Peroxisome</keyword>
<evidence type="ECO:0000313" key="30">
    <source>
        <dbReference type="Proteomes" id="UP000694381"/>
    </source>
</evidence>
<dbReference type="InterPro" id="IPR026055">
    <property type="entry name" value="FAR"/>
</dbReference>
<comment type="catalytic activity">
    <reaction evidence="13">
        <text>a long-chain fatty acyl-CoA + 2 NADPH + 2 H(+) = a long-chain primary fatty alcohol + 2 NADP(+) + CoA</text>
        <dbReference type="Rhea" id="RHEA:52716"/>
        <dbReference type="ChEBI" id="CHEBI:15378"/>
        <dbReference type="ChEBI" id="CHEBI:57287"/>
        <dbReference type="ChEBI" id="CHEBI:57783"/>
        <dbReference type="ChEBI" id="CHEBI:58349"/>
        <dbReference type="ChEBI" id="CHEBI:77396"/>
        <dbReference type="ChEBI" id="CHEBI:83139"/>
        <dbReference type="EC" id="1.2.1.84"/>
    </reaction>
    <physiologicalReaction direction="left-to-right" evidence="13">
        <dbReference type="Rhea" id="RHEA:52717"/>
    </physiologicalReaction>
</comment>
<comment type="catalytic activity">
    <reaction evidence="16">
        <text>hexacosanoyl-CoA + 2 NADPH + 2 H(+) = hexacosan-1-ol + 2 NADP(+) + CoA</text>
        <dbReference type="Rhea" id="RHEA:81739"/>
        <dbReference type="ChEBI" id="CHEBI:15378"/>
        <dbReference type="ChEBI" id="CHEBI:28415"/>
        <dbReference type="ChEBI" id="CHEBI:57287"/>
        <dbReference type="ChEBI" id="CHEBI:57783"/>
        <dbReference type="ChEBI" id="CHEBI:58349"/>
        <dbReference type="ChEBI" id="CHEBI:64868"/>
    </reaction>
    <physiologicalReaction direction="left-to-right" evidence="16">
        <dbReference type="Rhea" id="RHEA:81740"/>
    </physiologicalReaction>
</comment>
<dbReference type="GO" id="GO:0010025">
    <property type="term" value="P:wax biosynthetic process"/>
    <property type="evidence" value="ECO:0007669"/>
    <property type="project" value="UniProtKB-ARBA"/>
</dbReference>
<evidence type="ECO:0000256" key="19">
    <source>
        <dbReference type="ARBA" id="ARBA00051014"/>
    </source>
</evidence>
<evidence type="ECO:0000256" key="10">
    <source>
        <dbReference type="ARBA" id="ARBA00023140"/>
    </source>
</evidence>
<keyword evidence="8 26" id="KW-0443">Lipid metabolism</keyword>
<evidence type="ECO:0000256" key="7">
    <source>
        <dbReference type="ARBA" id="ARBA00023002"/>
    </source>
</evidence>
<evidence type="ECO:0000256" key="13">
    <source>
        <dbReference type="ARBA" id="ARBA00049089"/>
    </source>
</evidence>
<evidence type="ECO:0000256" key="26">
    <source>
        <dbReference type="RuleBase" id="RU363097"/>
    </source>
</evidence>
<evidence type="ECO:0000256" key="4">
    <source>
        <dbReference type="ARBA" id="ARBA00022692"/>
    </source>
</evidence>
<comment type="function">
    <text evidence="26">Catalyzes the reduction of fatty acyl-CoA to fatty alcohols.</text>
</comment>
<dbReference type="OMA" id="WRFFIAR"/>
<keyword evidence="6 26" id="KW-1133">Transmembrane helix</keyword>
<comment type="catalytic activity">
    <reaction evidence="23">
        <text>24-methylpentacosanoyl-CoA + 2 NADPH + 2 H(+) = 24-methylpentacosan-1-ol + 2 NADP(+) + CoA</text>
        <dbReference type="Rhea" id="RHEA:81779"/>
        <dbReference type="ChEBI" id="CHEBI:15378"/>
        <dbReference type="ChEBI" id="CHEBI:57287"/>
        <dbReference type="ChEBI" id="CHEBI:57783"/>
        <dbReference type="ChEBI" id="CHEBI:58349"/>
        <dbReference type="ChEBI" id="CHEBI:84917"/>
        <dbReference type="ChEBI" id="CHEBI:232002"/>
    </reaction>
    <physiologicalReaction direction="left-to-right" evidence="23">
        <dbReference type="Rhea" id="RHEA:81780"/>
    </physiologicalReaction>
</comment>
<comment type="catalytic activity">
    <reaction evidence="20">
        <text>triacontanoyl-CoA + 2 NADPH + 2 H(+) = triacontan-1-ol + 2 NADP(+) + CoA</text>
        <dbReference type="Rhea" id="RHEA:81747"/>
        <dbReference type="ChEBI" id="CHEBI:15378"/>
        <dbReference type="ChEBI" id="CHEBI:28409"/>
        <dbReference type="ChEBI" id="CHEBI:57287"/>
        <dbReference type="ChEBI" id="CHEBI:57783"/>
        <dbReference type="ChEBI" id="CHEBI:58349"/>
        <dbReference type="ChEBI" id="CHEBI:76386"/>
    </reaction>
    <physiologicalReaction direction="left-to-right" evidence="20">
        <dbReference type="Rhea" id="RHEA:81748"/>
    </physiologicalReaction>
</comment>
<dbReference type="Pfam" id="PF03015">
    <property type="entry name" value="Sterile"/>
    <property type="match status" value="1"/>
</dbReference>
<evidence type="ECO:0000256" key="20">
    <source>
        <dbReference type="ARBA" id="ARBA00051173"/>
    </source>
</evidence>
<gene>
    <name evidence="29" type="primary">Far2</name>
</gene>
<evidence type="ECO:0000256" key="22">
    <source>
        <dbReference type="ARBA" id="ARBA00051449"/>
    </source>
</evidence>
<evidence type="ECO:0000256" key="3">
    <source>
        <dbReference type="ARBA" id="ARBA00022516"/>
    </source>
</evidence>
<dbReference type="AlphaFoldDB" id="A0A8C6QWE8"/>
<evidence type="ECO:0000256" key="11">
    <source>
        <dbReference type="ARBA" id="ARBA00047991"/>
    </source>
</evidence>
<evidence type="ECO:0000256" key="6">
    <source>
        <dbReference type="ARBA" id="ARBA00022989"/>
    </source>
</evidence>
<dbReference type="CDD" id="cd09071">
    <property type="entry name" value="FAR_C"/>
    <property type="match status" value="1"/>
</dbReference>
<dbReference type="GO" id="GO:0005778">
    <property type="term" value="C:peroxisomal membrane"/>
    <property type="evidence" value="ECO:0007669"/>
    <property type="project" value="UniProtKB-SubCell"/>
</dbReference>
<dbReference type="PANTHER" id="PTHR11011:SF120">
    <property type="entry name" value="FATTY ACYL-COA REDUCTASE 2"/>
    <property type="match status" value="1"/>
</dbReference>
<evidence type="ECO:0000256" key="15">
    <source>
        <dbReference type="ARBA" id="ARBA00049930"/>
    </source>
</evidence>
<evidence type="ECO:0000256" key="8">
    <source>
        <dbReference type="ARBA" id="ARBA00023098"/>
    </source>
</evidence>
<evidence type="ECO:0000256" key="14">
    <source>
        <dbReference type="ARBA" id="ARBA00049865"/>
    </source>
</evidence>
<keyword evidence="4 26" id="KW-0812">Transmembrane</keyword>
<evidence type="ECO:0000256" key="21">
    <source>
        <dbReference type="ARBA" id="ARBA00051218"/>
    </source>
</evidence>
<comment type="catalytic activity">
    <reaction evidence="22">
        <text>a very long-chain fatty acyl-CoA + 2 NADPH + 2 H(+) = a very long-chain primary fatty alcohol + 2 NADP(+) + CoA</text>
        <dbReference type="Rhea" id="RHEA:81751"/>
        <dbReference type="ChEBI" id="CHEBI:15378"/>
        <dbReference type="ChEBI" id="CHEBI:57287"/>
        <dbReference type="ChEBI" id="CHEBI:57783"/>
        <dbReference type="ChEBI" id="CHEBI:58349"/>
        <dbReference type="ChEBI" id="CHEBI:138261"/>
        <dbReference type="ChEBI" id="CHEBI:138741"/>
    </reaction>
    <physiologicalReaction direction="left-to-right" evidence="22">
        <dbReference type="Rhea" id="RHEA:81752"/>
    </physiologicalReaction>
</comment>
<accession>A0A8C6QWE8</accession>
<evidence type="ECO:0000256" key="1">
    <source>
        <dbReference type="ARBA" id="ARBA00004549"/>
    </source>
</evidence>
<evidence type="ECO:0000256" key="25">
    <source>
        <dbReference type="ARBA" id="ARBA00052885"/>
    </source>
</evidence>